<sequence length="386" mass="44813">MRCEIGEYFLFLPRITHSKSITKVTQSQVVMWSTICMNQSISVSVIIPLYNVKPFVSQCLDSLLAQTLTAFELLVVNDGSTDGSEMIVEEYGKKDPRIHLFHQTNQGVAVARNAGILHAKGEYITFVDADDFVEKDYLEHLYQSAIQYKTSIVVANFKSEIEGKWVENESVYDTNRLVLKEEIQQNILPIFLTNDSLNSCCVKLFDKQLIQDNRIQFPAGMTNGEDALFCLKAFSLTNTVVFTKLSGYCYRAVSGSASRNFLSKDYLKIALENYEFDHQSYAQLSLDSRLIQRYKSHRLMNTLYDLIHIYLRPNAAVSWLKRVQKVRAIMKHPRVQEVFKVYGVELEQETFRYRKQLLQSIRKNRLFVVMGLTFYSNFRNHYYFTK</sequence>
<gene>
    <name evidence="2" type="ORF">EQG61_10410</name>
</gene>
<keyword evidence="3" id="KW-1185">Reference proteome</keyword>
<comment type="caution">
    <text evidence="2">The sequence shown here is derived from an EMBL/GenBank/DDBJ whole genome shotgun (WGS) entry which is preliminary data.</text>
</comment>
<dbReference type="Proteomes" id="UP000289857">
    <property type="component" value="Unassembled WGS sequence"/>
</dbReference>
<dbReference type="Pfam" id="PF00535">
    <property type="entry name" value="Glycos_transf_2"/>
    <property type="match status" value="1"/>
</dbReference>
<organism evidence="2 3">
    <name type="scientific">Flavobacterium stagni</name>
    <dbReference type="NCBI Taxonomy" id="2506421"/>
    <lineage>
        <taxon>Bacteria</taxon>
        <taxon>Pseudomonadati</taxon>
        <taxon>Bacteroidota</taxon>
        <taxon>Flavobacteriia</taxon>
        <taxon>Flavobacteriales</taxon>
        <taxon>Flavobacteriaceae</taxon>
        <taxon>Flavobacterium</taxon>
    </lineage>
</organism>
<feature type="domain" description="Glycosyltransferase 2-like" evidence="1">
    <location>
        <begin position="44"/>
        <end position="166"/>
    </location>
</feature>
<dbReference type="InterPro" id="IPR029044">
    <property type="entry name" value="Nucleotide-diphossugar_trans"/>
</dbReference>
<dbReference type="InterPro" id="IPR050834">
    <property type="entry name" value="Glycosyltransf_2"/>
</dbReference>
<dbReference type="AlphaFoldDB" id="A0A4Q1K8C0"/>
<dbReference type="Gene3D" id="3.90.550.10">
    <property type="entry name" value="Spore Coat Polysaccharide Biosynthesis Protein SpsA, Chain A"/>
    <property type="match status" value="1"/>
</dbReference>
<dbReference type="SUPFAM" id="SSF53448">
    <property type="entry name" value="Nucleotide-diphospho-sugar transferases"/>
    <property type="match status" value="1"/>
</dbReference>
<keyword evidence="2" id="KW-0808">Transferase</keyword>
<evidence type="ECO:0000313" key="2">
    <source>
        <dbReference type="EMBL" id="RXR21886.1"/>
    </source>
</evidence>
<dbReference type="PANTHER" id="PTHR43685:SF2">
    <property type="entry name" value="GLYCOSYLTRANSFERASE 2-LIKE DOMAIN-CONTAINING PROTEIN"/>
    <property type="match status" value="1"/>
</dbReference>
<name>A0A4Q1K8C0_9FLAO</name>
<dbReference type="EMBL" id="SBKN01000006">
    <property type="protein sequence ID" value="RXR21886.1"/>
    <property type="molecule type" value="Genomic_DNA"/>
</dbReference>
<evidence type="ECO:0000313" key="3">
    <source>
        <dbReference type="Proteomes" id="UP000289857"/>
    </source>
</evidence>
<evidence type="ECO:0000259" key="1">
    <source>
        <dbReference type="Pfam" id="PF00535"/>
    </source>
</evidence>
<accession>A0A4Q1K8C0</accession>
<protein>
    <submittedName>
        <fullName evidence="2">Glycosyltransferase</fullName>
    </submittedName>
</protein>
<dbReference type="GO" id="GO:0016740">
    <property type="term" value="F:transferase activity"/>
    <property type="evidence" value="ECO:0007669"/>
    <property type="project" value="UniProtKB-KW"/>
</dbReference>
<dbReference type="InterPro" id="IPR001173">
    <property type="entry name" value="Glyco_trans_2-like"/>
</dbReference>
<dbReference type="CDD" id="cd00761">
    <property type="entry name" value="Glyco_tranf_GTA_type"/>
    <property type="match status" value="1"/>
</dbReference>
<dbReference type="OrthoDB" id="396512at2"/>
<dbReference type="PANTHER" id="PTHR43685">
    <property type="entry name" value="GLYCOSYLTRANSFERASE"/>
    <property type="match status" value="1"/>
</dbReference>
<proteinExistence type="predicted"/>
<reference evidence="3" key="1">
    <citation type="submission" date="2019-01" db="EMBL/GenBank/DDBJ databases">
        <title>Cytophagaceae bacterium strain CAR-16.</title>
        <authorList>
            <person name="Chen W.-M."/>
        </authorList>
    </citation>
    <scope>NUCLEOTIDE SEQUENCE [LARGE SCALE GENOMIC DNA]</scope>
    <source>
        <strain evidence="3">WWJ-16</strain>
    </source>
</reference>